<evidence type="ECO:0000313" key="1">
    <source>
        <dbReference type="EMBL" id="MFC6879924.1"/>
    </source>
</evidence>
<dbReference type="InterPro" id="IPR005552">
    <property type="entry name" value="Scramblase"/>
</dbReference>
<keyword evidence="2" id="KW-1185">Reference proteome</keyword>
<protein>
    <submittedName>
        <fullName evidence="1">Phospholipid scramblase-related protein</fullName>
    </submittedName>
</protein>
<dbReference type="InterPro" id="IPR025659">
    <property type="entry name" value="Tubby-like_C"/>
</dbReference>
<name>A0ABW2CFZ9_9ACTN</name>
<dbReference type="Pfam" id="PF03803">
    <property type="entry name" value="Scramblase"/>
    <property type="match status" value="1"/>
</dbReference>
<dbReference type="SUPFAM" id="SSF54518">
    <property type="entry name" value="Tubby C-terminal domain-like"/>
    <property type="match status" value="1"/>
</dbReference>
<dbReference type="RefSeq" id="WP_175250017.1">
    <property type="nucleotide sequence ID" value="NZ_JBHSXE010000001.1"/>
</dbReference>
<sequence length="202" mass="21816">MSPADPVSDVFGTPVLRVEQPRRGPFAKSRYKVLDGDGTVLAVAAETSVKNRSEALRTVFPGKSDLDARAVLLETPDGAPLVFIDKHGGRELTEVRDPADELIGAFRTERVGRRYLVADGQGSALGAVDVDVPRNNFVVSDTDGKAVAHVRKKWAGLATHLLTTADKYSVQIDDPVPEPLRTMAVLTAIVMDMSLHESKDIT</sequence>
<evidence type="ECO:0000313" key="2">
    <source>
        <dbReference type="Proteomes" id="UP001596380"/>
    </source>
</evidence>
<gene>
    <name evidence="1" type="ORF">ACFQKB_09120</name>
</gene>
<dbReference type="EMBL" id="JBHSXS010000004">
    <property type="protein sequence ID" value="MFC6879924.1"/>
    <property type="molecule type" value="Genomic_DNA"/>
</dbReference>
<dbReference type="Proteomes" id="UP001596380">
    <property type="component" value="Unassembled WGS sequence"/>
</dbReference>
<reference evidence="2" key="1">
    <citation type="journal article" date="2019" name="Int. J. Syst. Evol. Microbiol.">
        <title>The Global Catalogue of Microorganisms (GCM) 10K type strain sequencing project: providing services to taxonomists for standard genome sequencing and annotation.</title>
        <authorList>
            <consortium name="The Broad Institute Genomics Platform"/>
            <consortium name="The Broad Institute Genome Sequencing Center for Infectious Disease"/>
            <person name="Wu L."/>
            <person name="Ma J."/>
        </authorList>
    </citation>
    <scope>NUCLEOTIDE SEQUENCE [LARGE SCALE GENOMIC DNA]</scope>
    <source>
        <strain evidence="2">JCM 3369</strain>
    </source>
</reference>
<proteinExistence type="predicted"/>
<organism evidence="1 2">
    <name type="scientific">Actinomadura yumaensis</name>
    <dbReference type="NCBI Taxonomy" id="111807"/>
    <lineage>
        <taxon>Bacteria</taxon>
        <taxon>Bacillati</taxon>
        <taxon>Actinomycetota</taxon>
        <taxon>Actinomycetes</taxon>
        <taxon>Streptosporangiales</taxon>
        <taxon>Thermomonosporaceae</taxon>
        <taxon>Actinomadura</taxon>
    </lineage>
</organism>
<accession>A0ABW2CFZ9</accession>
<comment type="caution">
    <text evidence="1">The sequence shown here is derived from an EMBL/GenBank/DDBJ whole genome shotgun (WGS) entry which is preliminary data.</text>
</comment>